<accession>A0A413Z1I6</accession>
<evidence type="ECO:0000256" key="2">
    <source>
        <dbReference type="ARBA" id="ARBA00001946"/>
    </source>
</evidence>
<dbReference type="EMBL" id="QSHO01000013">
    <property type="protein sequence ID" value="RHC15220.1"/>
    <property type="molecule type" value="Genomic_DNA"/>
</dbReference>
<sequence length="216" mass="23646">MPGKYYAVKKGRKPGVYQSWAECKAMVDGFPGAVYKSFKTREEAVAFAKAATYTGADAAPKMQNAMKKTMQQEDGAMPSVYAFVDGSYNVATHVYGYGGFLIHDGIKEVLQGSDKDAEMAAMRNVAGEICGSMAAIRKAVELGLPEVTIYYDYMGIEMWAAGAWKCNKKGTMAYRDYVASVRDVIRIHFRKVKGHSGIDGNEEADMLAKRAVGNEI</sequence>
<name>A0A413Z1I6_9FIRM</name>
<evidence type="ECO:0000256" key="9">
    <source>
        <dbReference type="ARBA" id="ARBA00022759"/>
    </source>
</evidence>
<dbReference type="Pfam" id="PF00075">
    <property type="entry name" value="RNase_H"/>
    <property type="match status" value="1"/>
</dbReference>
<evidence type="ECO:0000256" key="8">
    <source>
        <dbReference type="ARBA" id="ARBA00022723"/>
    </source>
</evidence>
<evidence type="ECO:0000256" key="1">
    <source>
        <dbReference type="ARBA" id="ARBA00000077"/>
    </source>
</evidence>
<evidence type="ECO:0000313" key="13">
    <source>
        <dbReference type="EMBL" id="RHC15220.1"/>
    </source>
</evidence>
<evidence type="ECO:0000259" key="12">
    <source>
        <dbReference type="PROSITE" id="PS50879"/>
    </source>
</evidence>
<keyword evidence="11" id="KW-0460">Magnesium</keyword>
<keyword evidence="9" id="KW-0255">Endonuclease</keyword>
<dbReference type="InterPro" id="IPR037056">
    <property type="entry name" value="RNase_H1_N_sf"/>
</dbReference>
<dbReference type="GO" id="GO:0046872">
    <property type="term" value="F:metal ion binding"/>
    <property type="evidence" value="ECO:0007669"/>
    <property type="project" value="UniProtKB-KW"/>
</dbReference>
<dbReference type="PANTHER" id="PTHR10642:SF26">
    <property type="entry name" value="RIBONUCLEASE H1"/>
    <property type="match status" value="1"/>
</dbReference>
<comment type="caution">
    <text evidence="13">The sequence shown here is derived from an EMBL/GenBank/DDBJ whole genome shotgun (WGS) entry which is preliminary data.</text>
</comment>
<dbReference type="SUPFAM" id="SSF55658">
    <property type="entry name" value="L9 N-domain-like"/>
    <property type="match status" value="1"/>
</dbReference>
<comment type="function">
    <text evidence="3">Endonuclease that specifically degrades the RNA of RNA-DNA hybrids.</text>
</comment>
<keyword evidence="8" id="KW-0479">Metal-binding</keyword>
<dbReference type="PROSITE" id="PS50879">
    <property type="entry name" value="RNASE_H_1"/>
    <property type="match status" value="1"/>
</dbReference>
<evidence type="ECO:0000256" key="11">
    <source>
        <dbReference type="ARBA" id="ARBA00022842"/>
    </source>
</evidence>
<dbReference type="InterPro" id="IPR012337">
    <property type="entry name" value="RNaseH-like_sf"/>
</dbReference>
<comment type="cofactor">
    <cofactor evidence="2">
        <name>Mg(2+)</name>
        <dbReference type="ChEBI" id="CHEBI:18420"/>
    </cofactor>
</comment>
<dbReference type="SUPFAM" id="SSF53098">
    <property type="entry name" value="Ribonuclease H-like"/>
    <property type="match status" value="1"/>
</dbReference>
<dbReference type="Proteomes" id="UP000283513">
    <property type="component" value="Unassembled WGS sequence"/>
</dbReference>
<evidence type="ECO:0000256" key="5">
    <source>
        <dbReference type="ARBA" id="ARBA00012180"/>
    </source>
</evidence>
<dbReference type="InterPro" id="IPR011320">
    <property type="entry name" value="RNase_H1_N"/>
</dbReference>
<keyword evidence="7" id="KW-0540">Nuclease</keyword>
<dbReference type="InterPro" id="IPR002156">
    <property type="entry name" value="RNaseH_domain"/>
</dbReference>
<evidence type="ECO:0000313" key="14">
    <source>
        <dbReference type="Proteomes" id="UP000283513"/>
    </source>
</evidence>
<dbReference type="CDD" id="cd09277">
    <property type="entry name" value="RNase_HI_bacteria_like"/>
    <property type="match status" value="1"/>
</dbReference>
<comment type="similarity">
    <text evidence="4">Belongs to the RNase H family.</text>
</comment>
<protein>
    <recommendedName>
        <fullName evidence="6">Ribonuclease H</fullName>
        <ecNumber evidence="5">3.1.26.4</ecNumber>
    </recommendedName>
</protein>
<dbReference type="EC" id="3.1.26.4" evidence="5"/>
<dbReference type="InterPro" id="IPR036397">
    <property type="entry name" value="RNaseH_sf"/>
</dbReference>
<dbReference type="GO" id="GO:0043137">
    <property type="term" value="P:DNA replication, removal of RNA primer"/>
    <property type="evidence" value="ECO:0007669"/>
    <property type="project" value="TreeGrafter"/>
</dbReference>
<dbReference type="GO" id="GO:0003676">
    <property type="term" value="F:nucleic acid binding"/>
    <property type="evidence" value="ECO:0007669"/>
    <property type="project" value="InterPro"/>
</dbReference>
<evidence type="ECO:0000256" key="6">
    <source>
        <dbReference type="ARBA" id="ARBA00017721"/>
    </source>
</evidence>
<dbReference type="PANTHER" id="PTHR10642">
    <property type="entry name" value="RIBONUCLEASE H1"/>
    <property type="match status" value="1"/>
</dbReference>
<dbReference type="Gene3D" id="3.40.970.10">
    <property type="entry name" value="Ribonuclease H1, N-terminal domain"/>
    <property type="match status" value="1"/>
</dbReference>
<dbReference type="Pfam" id="PF01693">
    <property type="entry name" value="Cauli_VI"/>
    <property type="match status" value="1"/>
</dbReference>
<reference evidence="13 14" key="1">
    <citation type="submission" date="2018-08" db="EMBL/GenBank/DDBJ databases">
        <title>A genome reference for cultivated species of the human gut microbiota.</title>
        <authorList>
            <person name="Zou Y."/>
            <person name="Xue W."/>
            <person name="Luo G."/>
        </authorList>
    </citation>
    <scope>NUCLEOTIDE SEQUENCE [LARGE SCALE GENOMIC DNA]</scope>
    <source>
        <strain evidence="13 14">AM37-1AC</strain>
    </source>
</reference>
<evidence type="ECO:0000256" key="3">
    <source>
        <dbReference type="ARBA" id="ARBA00004065"/>
    </source>
</evidence>
<comment type="catalytic activity">
    <reaction evidence="1">
        <text>Endonucleolytic cleavage to 5'-phosphomonoester.</text>
        <dbReference type="EC" id="3.1.26.4"/>
    </reaction>
</comment>
<evidence type="ECO:0000256" key="4">
    <source>
        <dbReference type="ARBA" id="ARBA00005300"/>
    </source>
</evidence>
<dbReference type="InterPro" id="IPR009027">
    <property type="entry name" value="Ribosomal_bL9/RNase_H1_N"/>
</dbReference>
<keyword evidence="10" id="KW-0378">Hydrolase</keyword>
<feature type="domain" description="RNase H type-1" evidence="12">
    <location>
        <begin position="76"/>
        <end position="213"/>
    </location>
</feature>
<dbReference type="FunFam" id="3.40.970.10:FF:000002">
    <property type="entry name" value="Ribonuclease H"/>
    <property type="match status" value="1"/>
</dbReference>
<dbReference type="Gene3D" id="3.30.420.10">
    <property type="entry name" value="Ribonuclease H-like superfamily/Ribonuclease H"/>
    <property type="match status" value="1"/>
</dbReference>
<dbReference type="InterPro" id="IPR050092">
    <property type="entry name" value="RNase_H"/>
</dbReference>
<proteinExistence type="inferred from homology"/>
<organism evidence="13 14">
    <name type="scientific">Roseburia intestinalis</name>
    <dbReference type="NCBI Taxonomy" id="166486"/>
    <lineage>
        <taxon>Bacteria</taxon>
        <taxon>Bacillati</taxon>
        <taxon>Bacillota</taxon>
        <taxon>Clostridia</taxon>
        <taxon>Lachnospirales</taxon>
        <taxon>Lachnospiraceae</taxon>
        <taxon>Roseburia</taxon>
    </lineage>
</organism>
<evidence type="ECO:0000256" key="7">
    <source>
        <dbReference type="ARBA" id="ARBA00022722"/>
    </source>
</evidence>
<dbReference type="GO" id="GO:0004523">
    <property type="term" value="F:RNA-DNA hybrid ribonuclease activity"/>
    <property type="evidence" value="ECO:0007669"/>
    <property type="project" value="UniProtKB-EC"/>
</dbReference>
<gene>
    <name evidence="13" type="ORF">DW856_14370</name>
</gene>
<dbReference type="RefSeq" id="WP_118598595.1">
    <property type="nucleotide sequence ID" value="NZ_QSHO01000013.1"/>
</dbReference>
<evidence type="ECO:0000256" key="10">
    <source>
        <dbReference type="ARBA" id="ARBA00022801"/>
    </source>
</evidence>
<dbReference type="AlphaFoldDB" id="A0A413Z1I6"/>